<comment type="caution">
    <text evidence="1">The sequence shown here is derived from an EMBL/GenBank/DDBJ whole genome shotgun (WGS) entry which is preliminary data.</text>
</comment>
<evidence type="ECO:0000313" key="2">
    <source>
        <dbReference type="Proteomes" id="UP001602370"/>
    </source>
</evidence>
<proteinExistence type="predicted"/>
<evidence type="ECO:0000313" key="1">
    <source>
        <dbReference type="EMBL" id="MFF5923761.1"/>
    </source>
</evidence>
<feature type="non-terminal residue" evidence="1">
    <location>
        <position position="1"/>
    </location>
</feature>
<accession>A0ABW6Y1X4</accession>
<gene>
    <name evidence="1" type="ORF">ACFY8C_36380</name>
</gene>
<keyword evidence="2" id="KW-1185">Reference proteome</keyword>
<reference evidence="1 2" key="1">
    <citation type="submission" date="2024-10" db="EMBL/GenBank/DDBJ databases">
        <title>The Natural Products Discovery Center: Release of the First 8490 Sequenced Strains for Exploring Actinobacteria Biosynthetic Diversity.</title>
        <authorList>
            <person name="Kalkreuter E."/>
            <person name="Kautsar S.A."/>
            <person name="Yang D."/>
            <person name="Bader C.D."/>
            <person name="Teijaro C.N."/>
            <person name="Fluegel L."/>
            <person name="Davis C.M."/>
            <person name="Simpson J.R."/>
            <person name="Lauterbach L."/>
            <person name="Steele A.D."/>
            <person name="Gui C."/>
            <person name="Meng S."/>
            <person name="Li G."/>
            <person name="Viehrig K."/>
            <person name="Ye F."/>
            <person name="Su P."/>
            <person name="Kiefer A.F."/>
            <person name="Nichols A."/>
            <person name="Cepeda A.J."/>
            <person name="Yan W."/>
            <person name="Fan B."/>
            <person name="Jiang Y."/>
            <person name="Adhikari A."/>
            <person name="Zheng C.-J."/>
            <person name="Schuster L."/>
            <person name="Cowan T.M."/>
            <person name="Smanski M.J."/>
            <person name="Chevrette M.G."/>
            <person name="De Carvalho L.P.S."/>
            <person name="Shen B."/>
        </authorList>
    </citation>
    <scope>NUCLEOTIDE SEQUENCE [LARGE SCALE GENOMIC DNA]</scope>
    <source>
        <strain evidence="1 2">NPDC012605</strain>
    </source>
</reference>
<name>A0ABW6Y1X4_9ACTN</name>
<sequence length="323" mass="34132">GPVDRFVVTMGNRIIVITQNGGVFGHDINGNTVGPAFAFGGSKVAFNGPVDRFVVTMGNRIIVITQNGGVFGHDINGNTVGPAFAFGGSKVAFNGAFDRFVVTMGNRIIVTTQDGGVWAHEVVGNTVGPAFPMNFVLSHFTFASDISAANRQRTLDRHRFALTRMAACGNLSAEERTKLHQAYDRAIHHTTNTTAGVNASATVGGSRLNVNFGVLFPQGDEEISQTLIHEMMHCAGFTHPTRRDPPAGSSCAAPNPAVFDCPGDNGVYYGTPPLRAEFCIAGDQSDVRSRLKGKAAVESCVIDENGLATVHTEASRQPLGAAS</sequence>
<protein>
    <submittedName>
        <fullName evidence="1">Uncharacterized protein</fullName>
    </submittedName>
</protein>
<dbReference type="EMBL" id="JBIBDZ010000015">
    <property type="protein sequence ID" value="MFF5923761.1"/>
    <property type="molecule type" value="Genomic_DNA"/>
</dbReference>
<dbReference type="RefSeq" id="WP_388311377.1">
    <property type="nucleotide sequence ID" value="NZ_JBIBDZ010000015.1"/>
</dbReference>
<dbReference type="Proteomes" id="UP001602370">
    <property type="component" value="Unassembled WGS sequence"/>
</dbReference>
<organism evidence="1 2">
    <name type="scientific">Streptomyces flavochromogenes</name>
    <dbReference type="NCBI Taxonomy" id="68199"/>
    <lineage>
        <taxon>Bacteria</taxon>
        <taxon>Bacillati</taxon>
        <taxon>Actinomycetota</taxon>
        <taxon>Actinomycetes</taxon>
        <taxon>Kitasatosporales</taxon>
        <taxon>Streptomycetaceae</taxon>
        <taxon>Streptomyces</taxon>
    </lineage>
</organism>